<dbReference type="PIRSF" id="PIRSF037618">
    <property type="entry name" value="RNA_Mtase_bacteria_prd"/>
    <property type="match status" value="1"/>
</dbReference>
<feature type="domain" description="THUMP" evidence="7">
    <location>
        <begin position="42"/>
        <end position="156"/>
    </location>
</feature>
<dbReference type="AlphaFoldDB" id="A0A9D1PT57"/>
<dbReference type="GO" id="GO:0003723">
    <property type="term" value="F:RNA binding"/>
    <property type="evidence" value="ECO:0007669"/>
    <property type="project" value="UniProtKB-UniRule"/>
</dbReference>
<dbReference type="CDD" id="cd02440">
    <property type="entry name" value="AdoMet_MTases"/>
    <property type="match status" value="1"/>
</dbReference>
<organism evidence="8 9">
    <name type="scientific">Candidatus Ornithospirochaeta avicola</name>
    <dbReference type="NCBI Taxonomy" id="2840896"/>
    <lineage>
        <taxon>Bacteria</taxon>
        <taxon>Pseudomonadati</taxon>
        <taxon>Spirochaetota</taxon>
        <taxon>Spirochaetia</taxon>
        <taxon>Spirochaetales</taxon>
        <taxon>Spirochaetaceae</taxon>
        <taxon>Spirochaetaceae incertae sedis</taxon>
        <taxon>Candidatus Ornithospirochaeta</taxon>
    </lineage>
</organism>
<evidence type="ECO:0000256" key="4">
    <source>
        <dbReference type="ARBA" id="ARBA00022679"/>
    </source>
</evidence>
<keyword evidence="3 8" id="KW-0489">Methyltransferase</keyword>
<dbReference type="InterPro" id="IPR029063">
    <property type="entry name" value="SAM-dependent_MTases_sf"/>
</dbReference>
<dbReference type="GO" id="GO:0052915">
    <property type="term" value="F:23S rRNA (guanine(2445)-N(2))-methyltransferase activity"/>
    <property type="evidence" value="ECO:0007669"/>
    <property type="project" value="UniProtKB-EC"/>
</dbReference>
<dbReference type="SUPFAM" id="SSF53335">
    <property type="entry name" value="S-adenosyl-L-methionine-dependent methyltransferases"/>
    <property type="match status" value="2"/>
</dbReference>
<evidence type="ECO:0000259" key="7">
    <source>
        <dbReference type="PROSITE" id="PS51165"/>
    </source>
</evidence>
<dbReference type="GO" id="GO:0005737">
    <property type="term" value="C:cytoplasm"/>
    <property type="evidence" value="ECO:0007669"/>
    <property type="project" value="InterPro"/>
</dbReference>
<evidence type="ECO:0000313" key="9">
    <source>
        <dbReference type="Proteomes" id="UP000823936"/>
    </source>
</evidence>
<dbReference type="EC" id="2.1.1.264" evidence="8"/>
<dbReference type="InterPro" id="IPR054170">
    <property type="entry name" value="RlmL_1st"/>
</dbReference>
<reference evidence="8" key="1">
    <citation type="journal article" date="2021" name="PeerJ">
        <title>Extensive microbial diversity within the chicken gut microbiome revealed by metagenomics and culture.</title>
        <authorList>
            <person name="Gilroy R."/>
            <person name="Ravi A."/>
            <person name="Getino M."/>
            <person name="Pursley I."/>
            <person name="Horton D.L."/>
            <person name="Alikhan N.F."/>
            <person name="Baker D."/>
            <person name="Gharbi K."/>
            <person name="Hall N."/>
            <person name="Watson M."/>
            <person name="Adriaenssens E.M."/>
            <person name="Foster-Nyarko E."/>
            <person name="Jarju S."/>
            <person name="Secka A."/>
            <person name="Antonio M."/>
            <person name="Oren A."/>
            <person name="Chaudhuri R.R."/>
            <person name="La Ragione R."/>
            <person name="Hildebrand F."/>
            <person name="Pallen M.J."/>
        </authorList>
    </citation>
    <scope>NUCLEOTIDE SEQUENCE</scope>
    <source>
        <strain evidence="8">Gambia11-129</strain>
    </source>
</reference>
<protein>
    <submittedName>
        <fullName evidence="8">Bifunctional 23S rRNA (Guanine(2069)-N(7))-methyltransferase RlmK/23S rRNA (Guanine(2445)-N(2))-methyltransferase RlmL</fullName>
        <ecNumber evidence="8">2.1.1.173</ecNumber>
        <ecNumber evidence="8">2.1.1.264</ecNumber>
    </submittedName>
</protein>
<gene>
    <name evidence="8" type="primary">rlmKL</name>
    <name evidence="8" type="ORF">IAB12_05760</name>
</gene>
<evidence type="ECO:0000256" key="2">
    <source>
        <dbReference type="ARBA" id="ARBA00022552"/>
    </source>
</evidence>
<dbReference type="EC" id="2.1.1.173" evidence="8"/>
<dbReference type="PANTHER" id="PTHR47313">
    <property type="entry name" value="RIBOSOMAL RNA LARGE SUBUNIT METHYLTRANSFERASE K/L"/>
    <property type="match status" value="1"/>
</dbReference>
<dbReference type="CDD" id="cd11715">
    <property type="entry name" value="THUMP_AdoMetMT"/>
    <property type="match status" value="1"/>
</dbReference>
<keyword evidence="4 8" id="KW-0808">Transferase</keyword>
<dbReference type="Gene3D" id="3.40.50.150">
    <property type="entry name" value="Vaccinia Virus protein VP39"/>
    <property type="match status" value="2"/>
</dbReference>
<evidence type="ECO:0000256" key="6">
    <source>
        <dbReference type="PROSITE-ProRule" id="PRU00529"/>
    </source>
</evidence>
<dbReference type="PANTHER" id="PTHR47313:SF1">
    <property type="entry name" value="RIBOSOMAL RNA LARGE SUBUNIT METHYLTRANSFERASE K_L"/>
    <property type="match status" value="1"/>
</dbReference>
<dbReference type="SMART" id="SM00981">
    <property type="entry name" value="THUMP"/>
    <property type="match status" value="1"/>
</dbReference>
<dbReference type="InterPro" id="IPR004114">
    <property type="entry name" value="THUMP_dom"/>
</dbReference>
<dbReference type="PROSITE" id="PS00092">
    <property type="entry name" value="N6_MTASE"/>
    <property type="match status" value="1"/>
</dbReference>
<name>A0A9D1PT57_9SPIO</name>
<dbReference type="NCBIfam" id="NF008748">
    <property type="entry name" value="PRK11783.1"/>
    <property type="match status" value="1"/>
</dbReference>
<keyword evidence="5" id="KW-0949">S-adenosyl-L-methionine</keyword>
<sequence>MIFFAQCPLNMADLLRSEAERSGVKNIRESKAGIEFEATKEEAYRFIYSTRIASRVLLAIYFDQSVTSSDELYNKTREIPWHEYLDSSKKIKVTCTAVKCPYIKNTVYASQKVKDGICDSIKEKEDGLRPDVDVDNPDITIHIHASEKKVIWYLDYSGENLSVRGWKKESTLATMKENLAAALLYRSSWYKSARAKECFTLLDPFSGSGTIAIEAAQIATDTAPGLGKEDSAFAFTRLFDFDNALFDKIKKEAEELREEGRKNCRGRIIASDISQKALSYTQKNAENAGVWDLIETVEKDFRKYSENEIEKSGFCCIVTDPPYGVRMKSDDIDKLYSQFGSTLSSAFKGWDCAIITENQEVLSNIPLKAERTNTLYNGELTCQIAHYHVFTDEERDALVRKKEEARAKRLAEPLSPGAQMAFNRIQKNMKSIYPVMEKEKVTCFRLYDADMPEYSAAIDIYENKWINLSEYKAPDTIKEEDAKRRLEELIAATERATGIDRENIFVKTRSRMKGASQYKRLESKNHFYIAHENGLIVLVNFEDYLDTGIFLDHRKVRKLIQEKSDGKRFLNLFCYTATATLNAIKGGAVSTVSVDSSATYLDWALENMKINKFTTSMDNYFYKSDVMDYLYSTYDKFDLIFLDPPTFSNSKDRATLDVQRDHKKLIKAALMHLAPSGELIFSTNYRKFKMDDEILSTYSVRDISEETIGEDYRDRKIHKCYIIKKKVKIKLSEIIRKKKDDGLTLKY</sequence>
<dbReference type="GO" id="GO:0070043">
    <property type="term" value="F:rRNA (guanine-N7-)-methyltransferase activity"/>
    <property type="evidence" value="ECO:0007669"/>
    <property type="project" value="TreeGrafter"/>
</dbReference>
<dbReference type="PROSITE" id="PS51165">
    <property type="entry name" value="THUMP"/>
    <property type="match status" value="1"/>
</dbReference>
<keyword evidence="1" id="KW-0963">Cytoplasm</keyword>
<dbReference type="InterPro" id="IPR000241">
    <property type="entry name" value="RlmKL-like_Mtase"/>
</dbReference>
<accession>A0A9D1PT57</accession>
<dbReference type="InterPro" id="IPR017244">
    <property type="entry name" value="23SrRNA_methyltr_KL"/>
</dbReference>
<dbReference type="Pfam" id="PF01170">
    <property type="entry name" value="UPF0020"/>
    <property type="match status" value="1"/>
</dbReference>
<reference evidence="8" key="2">
    <citation type="submission" date="2021-04" db="EMBL/GenBank/DDBJ databases">
        <authorList>
            <person name="Gilroy R."/>
        </authorList>
    </citation>
    <scope>NUCLEOTIDE SEQUENCE</scope>
    <source>
        <strain evidence="8">Gambia11-129</strain>
    </source>
</reference>
<comment type="caution">
    <text evidence="8">The sequence shown here is derived from an EMBL/GenBank/DDBJ whole genome shotgun (WGS) entry which is preliminary data.</text>
</comment>
<keyword evidence="2" id="KW-0698">rRNA processing</keyword>
<dbReference type="Gene3D" id="3.30.2130.30">
    <property type="match status" value="1"/>
</dbReference>
<evidence type="ECO:0000256" key="3">
    <source>
        <dbReference type="ARBA" id="ARBA00022603"/>
    </source>
</evidence>
<dbReference type="Pfam" id="PF10672">
    <property type="entry name" value="Methyltrans_SAM"/>
    <property type="match status" value="1"/>
</dbReference>
<evidence type="ECO:0000256" key="5">
    <source>
        <dbReference type="ARBA" id="ARBA00022691"/>
    </source>
</evidence>
<dbReference type="InterPro" id="IPR019614">
    <property type="entry name" value="SAM-dep_methyl-trfase"/>
</dbReference>
<dbReference type="EMBL" id="DXHU01000022">
    <property type="protein sequence ID" value="HIV99261.1"/>
    <property type="molecule type" value="Genomic_DNA"/>
</dbReference>
<proteinExistence type="predicted"/>
<keyword evidence="6" id="KW-0694">RNA-binding</keyword>
<evidence type="ECO:0000256" key="1">
    <source>
        <dbReference type="ARBA" id="ARBA00022490"/>
    </source>
</evidence>
<dbReference type="Pfam" id="PF02926">
    <property type="entry name" value="THUMP"/>
    <property type="match status" value="1"/>
</dbReference>
<dbReference type="Proteomes" id="UP000823936">
    <property type="component" value="Unassembled WGS sequence"/>
</dbReference>
<dbReference type="Gene3D" id="3.30.750.80">
    <property type="entry name" value="RNA methyltransferase domain (HRMD) like"/>
    <property type="match status" value="1"/>
</dbReference>
<dbReference type="InterPro" id="IPR002052">
    <property type="entry name" value="DNA_methylase_N6_adenine_CS"/>
</dbReference>
<dbReference type="Pfam" id="PF22020">
    <property type="entry name" value="RlmL_1st"/>
    <property type="match status" value="1"/>
</dbReference>
<evidence type="ECO:0000313" key="8">
    <source>
        <dbReference type="EMBL" id="HIV99261.1"/>
    </source>
</evidence>